<organism evidence="1 2">
    <name type="scientific">Nocardioides marinquilinus</name>
    <dbReference type="NCBI Taxonomy" id="1210400"/>
    <lineage>
        <taxon>Bacteria</taxon>
        <taxon>Bacillati</taxon>
        <taxon>Actinomycetota</taxon>
        <taxon>Actinomycetes</taxon>
        <taxon>Propionibacteriales</taxon>
        <taxon>Nocardioidaceae</taxon>
        <taxon>Nocardioides</taxon>
    </lineage>
</organism>
<proteinExistence type="predicted"/>
<protein>
    <submittedName>
        <fullName evidence="1">Uncharacterized protein</fullName>
    </submittedName>
</protein>
<gene>
    <name evidence="1" type="ORF">GCM10023340_38880</name>
</gene>
<dbReference type="EMBL" id="BAABKG010000005">
    <property type="protein sequence ID" value="GAA5154782.1"/>
    <property type="molecule type" value="Genomic_DNA"/>
</dbReference>
<reference evidence="2" key="1">
    <citation type="journal article" date="2019" name="Int. J. Syst. Evol. Microbiol.">
        <title>The Global Catalogue of Microorganisms (GCM) 10K type strain sequencing project: providing services to taxonomists for standard genome sequencing and annotation.</title>
        <authorList>
            <consortium name="The Broad Institute Genomics Platform"/>
            <consortium name="The Broad Institute Genome Sequencing Center for Infectious Disease"/>
            <person name="Wu L."/>
            <person name="Ma J."/>
        </authorList>
    </citation>
    <scope>NUCLEOTIDE SEQUENCE [LARGE SCALE GENOMIC DNA]</scope>
    <source>
        <strain evidence="2">JCM 18459</strain>
    </source>
</reference>
<comment type="caution">
    <text evidence="1">The sequence shown here is derived from an EMBL/GenBank/DDBJ whole genome shotgun (WGS) entry which is preliminary data.</text>
</comment>
<dbReference type="Proteomes" id="UP001500221">
    <property type="component" value="Unassembled WGS sequence"/>
</dbReference>
<evidence type="ECO:0000313" key="2">
    <source>
        <dbReference type="Proteomes" id="UP001500221"/>
    </source>
</evidence>
<evidence type="ECO:0000313" key="1">
    <source>
        <dbReference type="EMBL" id="GAA5154782.1"/>
    </source>
</evidence>
<name>A0ABP9Q025_9ACTN</name>
<accession>A0ABP9Q025</accession>
<sequence>MPKSVASPCAFVGPGSPYITGTGANFGCEIVRHVVTVVAGTADGDSREDELDDLIARVLPVLEALRAQGFVIGDVRGPGVIGINGKPYLAAPIDVLIEHAHGRDD</sequence>
<keyword evidence="2" id="KW-1185">Reference proteome</keyword>